<evidence type="ECO:0000313" key="3">
    <source>
        <dbReference type="EMBL" id="SIS50477.1"/>
    </source>
</evidence>
<proteinExistence type="predicted"/>
<feature type="domain" description="HTH lysR-type" evidence="2">
    <location>
        <begin position="27"/>
        <end position="82"/>
    </location>
</feature>
<feature type="region of interest" description="Disordered" evidence="1">
    <location>
        <begin position="105"/>
        <end position="134"/>
    </location>
</feature>
<dbReference type="InterPro" id="IPR036390">
    <property type="entry name" value="WH_DNA-bd_sf"/>
</dbReference>
<dbReference type="InterPro" id="IPR051815">
    <property type="entry name" value="Molybdate_resp_trans_reg"/>
</dbReference>
<protein>
    <submittedName>
        <fullName evidence="3">Molybdate transport system regulatory protein</fullName>
    </submittedName>
</protein>
<evidence type="ECO:0000313" key="4">
    <source>
        <dbReference type="Proteomes" id="UP000186098"/>
    </source>
</evidence>
<dbReference type="Pfam" id="PF00126">
    <property type="entry name" value="HTH_1"/>
    <property type="match status" value="1"/>
</dbReference>
<feature type="compositionally biased region" description="Pro residues" evidence="1">
    <location>
        <begin position="114"/>
        <end position="134"/>
    </location>
</feature>
<evidence type="ECO:0000259" key="2">
    <source>
        <dbReference type="Pfam" id="PF00126"/>
    </source>
</evidence>
<dbReference type="Gene3D" id="1.10.10.10">
    <property type="entry name" value="Winged helix-like DNA-binding domain superfamily/Winged helix DNA-binding domain"/>
    <property type="match status" value="1"/>
</dbReference>
<organism evidence="3 4">
    <name type="scientific">Phaeovulum vinaykumarii</name>
    <dbReference type="NCBI Taxonomy" id="407234"/>
    <lineage>
        <taxon>Bacteria</taxon>
        <taxon>Pseudomonadati</taxon>
        <taxon>Pseudomonadota</taxon>
        <taxon>Alphaproteobacteria</taxon>
        <taxon>Rhodobacterales</taxon>
        <taxon>Paracoccaceae</taxon>
        <taxon>Phaeovulum</taxon>
    </lineage>
</organism>
<dbReference type="InterPro" id="IPR036388">
    <property type="entry name" value="WH-like_DNA-bd_sf"/>
</dbReference>
<dbReference type="EMBL" id="FTOM01000001">
    <property type="protein sequence ID" value="SIS50477.1"/>
    <property type="molecule type" value="Genomic_DNA"/>
</dbReference>
<dbReference type="PANTHER" id="PTHR30432:SF1">
    <property type="entry name" value="DNA-BINDING TRANSCRIPTIONAL DUAL REGULATOR MODE"/>
    <property type="match status" value="1"/>
</dbReference>
<dbReference type="STRING" id="407234.SAMN05421795_101158"/>
<dbReference type="Proteomes" id="UP000186098">
    <property type="component" value="Unassembled WGS sequence"/>
</dbReference>
<reference evidence="4" key="1">
    <citation type="submission" date="2017-01" db="EMBL/GenBank/DDBJ databases">
        <authorList>
            <person name="Varghese N."/>
            <person name="Submissions S."/>
        </authorList>
    </citation>
    <scope>NUCLEOTIDE SEQUENCE [LARGE SCALE GENOMIC DNA]</scope>
    <source>
        <strain evidence="4">DSM 18714</strain>
    </source>
</reference>
<dbReference type="InterPro" id="IPR000847">
    <property type="entry name" value="LysR_HTH_N"/>
</dbReference>
<dbReference type="SUPFAM" id="SSF46785">
    <property type="entry name" value="Winged helix' DNA-binding domain"/>
    <property type="match status" value="1"/>
</dbReference>
<accession>A0A1N7JME8</accession>
<dbReference type="AlphaFoldDB" id="A0A1N7JME8"/>
<dbReference type="GO" id="GO:0003700">
    <property type="term" value="F:DNA-binding transcription factor activity"/>
    <property type="evidence" value="ECO:0007669"/>
    <property type="project" value="InterPro"/>
</dbReference>
<keyword evidence="4" id="KW-1185">Reference proteome</keyword>
<gene>
    <name evidence="3" type="ORF">SAMN05421795_101158</name>
</gene>
<evidence type="ECO:0000256" key="1">
    <source>
        <dbReference type="SAM" id="MobiDB-lite"/>
    </source>
</evidence>
<dbReference type="RefSeq" id="WP_097176943.1">
    <property type="nucleotide sequence ID" value="NZ_FTOM01000001.1"/>
</dbReference>
<dbReference type="PANTHER" id="PTHR30432">
    <property type="entry name" value="TRANSCRIPTIONAL REGULATOR MODE"/>
    <property type="match status" value="1"/>
</dbReference>
<name>A0A1N7JME8_9RHOB</name>
<sequence>MASRMRIRLHFADGAFIGPGKADLMRLIVETGSISAAGRRMQMSYKRAWSLVDELNSMFAEPLVRASRGGAQGGGARLTPTGIEVLATYETLMAEARRGASGAIARLEALRRAPAPPPPPEPPAEPPSEPPSEP</sequence>
<dbReference type="OrthoDB" id="9800709at2"/>